<dbReference type="HOGENOM" id="CLU_2441934_0_0_1"/>
<dbReference type="STRING" id="418459.E3K5G9"/>
<sequence>MDHNGRPDPPTALRRIIQTRYASYLPQDAPGLPIFCAGGLATRLLAALTSSSPDTGSVEIDTLVAYVAEGDNRLDAKAFACEVVSIFNLI</sequence>
<organism evidence="1 2">
    <name type="scientific">Puccinia graminis f. sp. tritici (strain CRL 75-36-700-3 / race SCCL)</name>
    <name type="common">Black stem rust fungus</name>
    <dbReference type="NCBI Taxonomy" id="418459"/>
    <lineage>
        <taxon>Eukaryota</taxon>
        <taxon>Fungi</taxon>
        <taxon>Dikarya</taxon>
        <taxon>Basidiomycota</taxon>
        <taxon>Pucciniomycotina</taxon>
        <taxon>Pucciniomycetes</taxon>
        <taxon>Pucciniales</taxon>
        <taxon>Pucciniaceae</taxon>
        <taxon>Puccinia</taxon>
    </lineage>
</organism>
<reference key="1">
    <citation type="submission" date="2007-01" db="EMBL/GenBank/DDBJ databases">
        <title>The Genome Sequence of Puccinia graminis f. sp. tritici Strain CRL 75-36-700-3.</title>
        <authorList>
            <consortium name="The Broad Institute Genome Sequencing Platform"/>
            <person name="Birren B."/>
            <person name="Lander E."/>
            <person name="Galagan J."/>
            <person name="Nusbaum C."/>
            <person name="Devon K."/>
            <person name="Cuomo C."/>
            <person name="Jaffe D."/>
            <person name="Butler J."/>
            <person name="Alvarez P."/>
            <person name="Gnerre S."/>
            <person name="Grabherr M."/>
            <person name="Mauceli E."/>
            <person name="Brockman W."/>
            <person name="Young S."/>
            <person name="LaButti K."/>
            <person name="Sykes S."/>
            <person name="DeCaprio D."/>
            <person name="Crawford M."/>
            <person name="Koehrsen M."/>
            <person name="Engels R."/>
            <person name="Montgomery P."/>
            <person name="Pearson M."/>
            <person name="Howarth C."/>
            <person name="Larson L."/>
            <person name="White J."/>
            <person name="Zeng Q."/>
            <person name="Kodira C."/>
            <person name="Yandava C."/>
            <person name="Alvarado L."/>
            <person name="O'Leary S."/>
            <person name="Szabo L."/>
            <person name="Dean R."/>
            <person name="Schein J."/>
        </authorList>
    </citation>
    <scope>NUCLEOTIDE SEQUENCE</scope>
    <source>
        <strain>CRL 75-36-700-3</strain>
    </source>
</reference>
<evidence type="ECO:0000313" key="2">
    <source>
        <dbReference type="Proteomes" id="UP000008783"/>
    </source>
</evidence>
<dbReference type="EMBL" id="DS178273">
    <property type="protein sequence ID" value="EFP79455.1"/>
    <property type="molecule type" value="Genomic_DNA"/>
</dbReference>
<dbReference type="RefSeq" id="XP_003323874.1">
    <property type="nucleotide sequence ID" value="XM_003323826.2"/>
</dbReference>
<dbReference type="OrthoDB" id="10419504at2759"/>
<accession>E3K5G9</accession>
<proteinExistence type="predicted"/>
<evidence type="ECO:0000313" key="1">
    <source>
        <dbReference type="EMBL" id="EFP79455.1"/>
    </source>
</evidence>
<dbReference type="VEuPathDB" id="FungiDB:PGTG_05776"/>
<keyword evidence="2" id="KW-1185">Reference proteome</keyword>
<dbReference type="Proteomes" id="UP000008783">
    <property type="component" value="Unassembled WGS sequence"/>
</dbReference>
<reference evidence="2" key="2">
    <citation type="journal article" date="2011" name="Proc. Natl. Acad. Sci. U.S.A.">
        <title>Obligate biotrophy features unraveled by the genomic analysis of rust fungi.</title>
        <authorList>
            <person name="Duplessis S."/>
            <person name="Cuomo C.A."/>
            <person name="Lin Y.-C."/>
            <person name="Aerts A."/>
            <person name="Tisserant E."/>
            <person name="Veneault-Fourrey C."/>
            <person name="Joly D.L."/>
            <person name="Hacquard S."/>
            <person name="Amselem J."/>
            <person name="Cantarel B.L."/>
            <person name="Chiu R."/>
            <person name="Coutinho P.M."/>
            <person name="Feau N."/>
            <person name="Field M."/>
            <person name="Frey P."/>
            <person name="Gelhaye E."/>
            <person name="Goldberg J."/>
            <person name="Grabherr M.G."/>
            <person name="Kodira C.D."/>
            <person name="Kohler A."/>
            <person name="Kuees U."/>
            <person name="Lindquist E.A."/>
            <person name="Lucas S.M."/>
            <person name="Mago R."/>
            <person name="Mauceli E."/>
            <person name="Morin E."/>
            <person name="Murat C."/>
            <person name="Pangilinan J.L."/>
            <person name="Park R."/>
            <person name="Pearson M."/>
            <person name="Quesneville H."/>
            <person name="Rouhier N."/>
            <person name="Sakthikumar S."/>
            <person name="Salamov A.A."/>
            <person name="Schmutz J."/>
            <person name="Selles B."/>
            <person name="Shapiro H."/>
            <person name="Tanguay P."/>
            <person name="Tuskan G.A."/>
            <person name="Henrissat B."/>
            <person name="Van de Peer Y."/>
            <person name="Rouze P."/>
            <person name="Ellis J.G."/>
            <person name="Dodds P.N."/>
            <person name="Schein J.E."/>
            <person name="Zhong S."/>
            <person name="Hamelin R.C."/>
            <person name="Grigoriev I.V."/>
            <person name="Szabo L.J."/>
            <person name="Martin F."/>
        </authorList>
    </citation>
    <scope>NUCLEOTIDE SEQUENCE [LARGE SCALE GENOMIC DNA]</scope>
    <source>
        <strain evidence="2">CRL 75-36-700-3 / race SCCL</strain>
    </source>
</reference>
<gene>
    <name evidence="1" type="ORF">PGTG_05776</name>
</gene>
<name>E3K5G9_PUCGT</name>
<dbReference type="KEGG" id="pgr:PGTG_05776"/>
<dbReference type="GeneID" id="10531282"/>
<dbReference type="InParanoid" id="E3K5G9"/>
<protein>
    <submittedName>
        <fullName evidence="1">Uncharacterized protein</fullName>
    </submittedName>
</protein>
<dbReference type="AlphaFoldDB" id="E3K5G9"/>